<feature type="region of interest" description="Disordered" evidence="6">
    <location>
        <begin position="26"/>
        <end position="55"/>
    </location>
</feature>
<comment type="similarity">
    <text evidence="5">Belongs to the CIMIP2 family.</text>
</comment>
<comment type="caution">
    <text evidence="8">The sequence shown here is derived from an EMBL/GenBank/DDBJ whole genome shotgun (WGS) entry which is preliminary data.</text>
</comment>
<proteinExistence type="inferred from homology"/>
<evidence type="ECO:0000256" key="5">
    <source>
        <dbReference type="ARBA" id="ARBA00035661"/>
    </source>
</evidence>
<reference evidence="8 9" key="1">
    <citation type="submission" date="2019-09" db="EMBL/GenBank/DDBJ databases">
        <title>Bird 10,000 Genomes (B10K) Project - Family phase.</title>
        <authorList>
            <person name="Zhang G."/>
        </authorList>
    </citation>
    <scope>NUCLEOTIDE SEQUENCE [LARGE SCALE GENOMIC DNA]</scope>
    <source>
        <strain evidence="8">B10K-CU-031-08</strain>
        <tissue evidence="8">Muscle</tissue>
    </source>
</reference>
<evidence type="ECO:0000313" key="9">
    <source>
        <dbReference type="Proteomes" id="UP000583049"/>
    </source>
</evidence>
<evidence type="ECO:0000256" key="4">
    <source>
        <dbReference type="ARBA" id="ARBA00023273"/>
    </source>
</evidence>
<comment type="subcellular location">
    <subcellularLocation>
        <location evidence="1">Cytoplasm</location>
        <location evidence="1">Cytoskeleton</location>
        <location evidence="1">Cilium axoneme</location>
    </subcellularLocation>
</comment>
<protein>
    <submittedName>
        <fullName evidence="8">F166A protein</fullName>
    </submittedName>
</protein>
<dbReference type="InterPro" id="IPR052683">
    <property type="entry name" value="CIMIP2A"/>
</dbReference>
<feature type="domain" description="Ciliary microtubule inner protein 2A-C-like" evidence="7">
    <location>
        <begin position="2"/>
        <end position="27"/>
    </location>
</feature>
<accession>A0A7L4MA08</accession>
<evidence type="ECO:0000256" key="2">
    <source>
        <dbReference type="ARBA" id="ARBA00022490"/>
    </source>
</evidence>
<dbReference type="AlphaFoldDB" id="A0A7L4MA08"/>
<keyword evidence="3" id="KW-0206">Cytoskeleton</keyword>
<feature type="non-terminal residue" evidence="8">
    <location>
        <position position="55"/>
    </location>
</feature>
<dbReference type="PANTHER" id="PTHR47299:SF1">
    <property type="entry name" value="PROTEIN FAM166A"/>
    <property type="match status" value="1"/>
</dbReference>
<dbReference type="GO" id="GO:0005634">
    <property type="term" value="C:nucleus"/>
    <property type="evidence" value="ECO:0007669"/>
    <property type="project" value="TreeGrafter"/>
</dbReference>
<gene>
    <name evidence="8" type="primary">Fam166a</name>
    <name evidence="8" type="ORF">GLAPRA_R06231</name>
</gene>
<dbReference type="GO" id="GO:0005930">
    <property type="term" value="C:axoneme"/>
    <property type="evidence" value="ECO:0007669"/>
    <property type="project" value="UniProtKB-SubCell"/>
</dbReference>
<feature type="non-terminal residue" evidence="8">
    <location>
        <position position="1"/>
    </location>
</feature>
<evidence type="ECO:0000313" key="8">
    <source>
        <dbReference type="EMBL" id="NXY74500.1"/>
    </source>
</evidence>
<dbReference type="PANTHER" id="PTHR47299">
    <property type="entry name" value="PROTEIN FAM166A"/>
    <property type="match status" value="1"/>
</dbReference>
<keyword evidence="4" id="KW-0966">Cell projection</keyword>
<evidence type="ECO:0000256" key="3">
    <source>
        <dbReference type="ARBA" id="ARBA00023212"/>
    </source>
</evidence>
<dbReference type="EMBL" id="VWPO01001768">
    <property type="protein sequence ID" value="NXY74500.1"/>
    <property type="molecule type" value="Genomic_DNA"/>
</dbReference>
<evidence type="ECO:0000256" key="1">
    <source>
        <dbReference type="ARBA" id="ARBA00004430"/>
    </source>
</evidence>
<dbReference type="InterPro" id="IPR018902">
    <property type="entry name" value="CMI2A-C-like_dom"/>
</dbReference>
<evidence type="ECO:0000259" key="7">
    <source>
        <dbReference type="Pfam" id="PF10629"/>
    </source>
</evidence>
<keyword evidence="9" id="KW-1185">Reference proteome</keyword>
<feature type="compositionally biased region" description="Basic and acidic residues" evidence="6">
    <location>
        <begin position="45"/>
        <end position="55"/>
    </location>
</feature>
<sequence>SYKGFVPQYNYQFGDTFGRTTYRLLTDPGARRSPRPVLAPLHKQKSVEDVSGAKH</sequence>
<name>A0A7L4MA08_GLAPT</name>
<organism evidence="8 9">
    <name type="scientific">Glareola pratincola</name>
    <name type="common">Collared pratincole</name>
    <name type="synonym">Hirundo pratincola</name>
    <dbReference type="NCBI Taxonomy" id="43316"/>
    <lineage>
        <taxon>Eukaryota</taxon>
        <taxon>Metazoa</taxon>
        <taxon>Chordata</taxon>
        <taxon>Craniata</taxon>
        <taxon>Vertebrata</taxon>
        <taxon>Euteleostomi</taxon>
        <taxon>Archelosauria</taxon>
        <taxon>Archosauria</taxon>
        <taxon>Dinosauria</taxon>
        <taxon>Saurischia</taxon>
        <taxon>Theropoda</taxon>
        <taxon>Coelurosauria</taxon>
        <taxon>Aves</taxon>
        <taxon>Neognathae</taxon>
        <taxon>Neoaves</taxon>
        <taxon>Charadriiformes</taxon>
        <taxon>Glareolidae</taxon>
        <taxon>Glareola</taxon>
    </lineage>
</organism>
<dbReference type="GO" id="GO:0015630">
    <property type="term" value="C:microtubule cytoskeleton"/>
    <property type="evidence" value="ECO:0007669"/>
    <property type="project" value="UniProtKB-ARBA"/>
</dbReference>
<keyword evidence="2" id="KW-0963">Cytoplasm</keyword>
<dbReference type="Proteomes" id="UP000583049">
    <property type="component" value="Unassembled WGS sequence"/>
</dbReference>
<evidence type="ECO:0000256" key="6">
    <source>
        <dbReference type="SAM" id="MobiDB-lite"/>
    </source>
</evidence>
<dbReference type="Pfam" id="PF10629">
    <property type="entry name" value="CMI2B-like"/>
    <property type="match status" value="1"/>
</dbReference>